<dbReference type="OrthoDB" id="9815607at2"/>
<comment type="similarity">
    <text evidence="3 12">Belongs to the CcmD/CycX/HelD family.</text>
</comment>
<dbReference type="Proteomes" id="UP000198104">
    <property type="component" value="Unassembled WGS sequence"/>
</dbReference>
<evidence type="ECO:0000313" key="13">
    <source>
        <dbReference type="EMBL" id="OWS69359.1"/>
    </source>
</evidence>
<evidence type="ECO:0000256" key="5">
    <source>
        <dbReference type="ARBA" id="ARBA00022448"/>
    </source>
</evidence>
<evidence type="ECO:0000256" key="3">
    <source>
        <dbReference type="ARBA" id="ARBA00008741"/>
    </source>
</evidence>
<dbReference type="GO" id="GO:0005886">
    <property type="term" value="C:plasma membrane"/>
    <property type="evidence" value="ECO:0007669"/>
    <property type="project" value="UniProtKB-SubCell"/>
</dbReference>
<comment type="function">
    <text evidence="1 12">Required for the export of heme to the periplasm for the biogenesis of c-type cytochromes.</text>
</comment>
<evidence type="ECO:0000256" key="11">
    <source>
        <dbReference type="ARBA" id="ARBA00023136"/>
    </source>
</evidence>
<dbReference type="GO" id="GO:1903607">
    <property type="term" value="P:cytochrome c biosynthetic process"/>
    <property type="evidence" value="ECO:0007669"/>
    <property type="project" value="TreeGrafter"/>
</dbReference>
<keyword evidence="10 12" id="KW-1133">Transmembrane helix</keyword>
<keyword evidence="5 12" id="KW-0813">Transport</keyword>
<proteinExistence type="inferred from homology"/>
<dbReference type="NCBIfam" id="TIGR03141">
    <property type="entry name" value="cytochro_ccmD"/>
    <property type="match status" value="1"/>
</dbReference>
<dbReference type="Pfam" id="PF04995">
    <property type="entry name" value="CcmD"/>
    <property type="match status" value="1"/>
</dbReference>
<organism evidence="13 14">
    <name type="scientific">Polynucleobacter aenigmaticus</name>
    <dbReference type="NCBI Taxonomy" id="1743164"/>
    <lineage>
        <taxon>Bacteria</taxon>
        <taxon>Pseudomonadati</taxon>
        <taxon>Pseudomonadota</taxon>
        <taxon>Betaproteobacteria</taxon>
        <taxon>Burkholderiales</taxon>
        <taxon>Burkholderiaceae</taxon>
        <taxon>Polynucleobacter</taxon>
    </lineage>
</organism>
<feature type="transmembrane region" description="Helical" evidence="12">
    <location>
        <begin position="14"/>
        <end position="36"/>
    </location>
</feature>
<comment type="caution">
    <text evidence="13">The sequence shown here is derived from an EMBL/GenBank/DDBJ whole genome shotgun (WGS) entry which is preliminary data.</text>
</comment>
<gene>
    <name evidence="13" type="ORF">CBI30_09830</name>
</gene>
<evidence type="ECO:0000256" key="9">
    <source>
        <dbReference type="ARBA" id="ARBA00022748"/>
    </source>
</evidence>
<name>A0A254PS72_9BURK</name>
<keyword evidence="9 12" id="KW-0201">Cytochrome c-type biogenesis</keyword>
<dbReference type="RefSeq" id="WP_088528126.1">
    <property type="nucleotide sequence ID" value="NZ_NGUO01000018.1"/>
</dbReference>
<dbReference type="InterPro" id="IPR052075">
    <property type="entry name" value="Heme_exporter_D"/>
</dbReference>
<dbReference type="AlphaFoldDB" id="A0A254PS72"/>
<evidence type="ECO:0000256" key="1">
    <source>
        <dbReference type="ARBA" id="ARBA00002442"/>
    </source>
</evidence>
<dbReference type="InterPro" id="IPR007078">
    <property type="entry name" value="Haem_export_protD_CcmD"/>
</dbReference>
<keyword evidence="8 12" id="KW-0812">Transmembrane</keyword>
<accession>A0A254PS72</accession>
<dbReference type="GO" id="GO:0015886">
    <property type="term" value="P:heme transport"/>
    <property type="evidence" value="ECO:0007669"/>
    <property type="project" value="InterPro"/>
</dbReference>
<evidence type="ECO:0000313" key="14">
    <source>
        <dbReference type="Proteomes" id="UP000198104"/>
    </source>
</evidence>
<evidence type="ECO:0000256" key="10">
    <source>
        <dbReference type="ARBA" id="ARBA00022989"/>
    </source>
</evidence>
<keyword evidence="14" id="KW-1185">Reference proteome</keyword>
<protein>
    <recommendedName>
        <fullName evidence="4 12">Heme exporter protein D</fullName>
    </recommendedName>
</protein>
<dbReference type="PANTHER" id="PTHR37531">
    <property type="entry name" value="HEME EXPORTER PROTEIN D"/>
    <property type="match status" value="1"/>
</dbReference>
<comment type="subcellular location">
    <subcellularLocation>
        <location evidence="2 12">Cell inner membrane</location>
        <topology evidence="2 12">Single-pass membrane protein</topology>
    </subcellularLocation>
</comment>
<dbReference type="GO" id="GO:0017004">
    <property type="term" value="P:cytochrome complex assembly"/>
    <property type="evidence" value="ECO:0007669"/>
    <property type="project" value="UniProtKB-KW"/>
</dbReference>
<sequence>MWNSPAEFFAMGGYALYVWCSFGVCALVFLIEPLAVRARHKAIIRRLQREAMAEQFDQKGGK</sequence>
<dbReference type="EMBL" id="NGUO01000018">
    <property type="protein sequence ID" value="OWS69359.1"/>
    <property type="molecule type" value="Genomic_DNA"/>
</dbReference>
<keyword evidence="11 12" id="KW-0472">Membrane</keyword>
<dbReference type="PANTHER" id="PTHR37531:SF1">
    <property type="entry name" value="HEME EXPORTER PROTEIN D"/>
    <property type="match status" value="1"/>
</dbReference>
<evidence type="ECO:0000256" key="2">
    <source>
        <dbReference type="ARBA" id="ARBA00004377"/>
    </source>
</evidence>
<evidence type="ECO:0000256" key="7">
    <source>
        <dbReference type="ARBA" id="ARBA00022519"/>
    </source>
</evidence>
<reference evidence="13 14" key="1">
    <citation type="submission" date="2017-05" db="EMBL/GenBank/DDBJ databases">
        <title>Polynucleobacter sp. MWH-K35W1 isolated from the permanently anoxic monimolimnion of a meromictic lake.</title>
        <authorList>
            <person name="Hahn M.W."/>
        </authorList>
    </citation>
    <scope>NUCLEOTIDE SEQUENCE [LARGE SCALE GENOMIC DNA]</scope>
    <source>
        <strain evidence="13 14">MWH-K35W1</strain>
    </source>
</reference>
<evidence type="ECO:0000256" key="4">
    <source>
        <dbReference type="ARBA" id="ARBA00016461"/>
    </source>
</evidence>
<evidence type="ECO:0000256" key="12">
    <source>
        <dbReference type="RuleBase" id="RU363101"/>
    </source>
</evidence>
<keyword evidence="6 12" id="KW-1003">Cell membrane</keyword>
<keyword evidence="7 12" id="KW-0997">Cell inner membrane</keyword>
<evidence type="ECO:0000256" key="6">
    <source>
        <dbReference type="ARBA" id="ARBA00022475"/>
    </source>
</evidence>
<evidence type="ECO:0000256" key="8">
    <source>
        <dbReference type="ARBA" id="ARBA00022692"/>
    </source>
</evidence>